<protein>
    <submittedName>
        <fullName evidence="2">Uncharacterized protein</fullName>
    </submittedName>
</protein>
<sequence length="247" mass="25866">MPDAETALTRPAAVATRPTGQASSVSGFPPAGLEGGAAPHPPTARGNRRPAVPPHLSYSGGRRSSTCRYRVDRHLCGDASDPTAHRARPSRSPSAGQSVSTVLPGARRAPHPRSAIRAHGDDVAAGGGARGLCVTDPASATTLRMRCDPIGATRSRHRLRGHPRTRLPVRARGNAACRRCHVGLRCRRLRHGASIPDSVPDSVWLTVGTARSGSPRVVVPLRHAPAARPTTSSGVLQPSVLSTDTRN</sequence>
<dbReference type="EMBL" id="FNSO01000003">
    <property type="protein sequence ID" value="SEB47512.1"/>
    <property type="molecule type" value="Genomic_DNA"/>
</dbReference>
<feature type="region of interest" description="Disordered" evidence="1">
    <location>
        <begin position="224"/>
        <end position="247"/>
    </location>
</feature>
<reference evidence="3" key="1">
    <citation type="submission" date="2016-10" db="EMBL/GenBank/DDBJ databases">
        <authorList>
            <person name="Varghese N."/>
            <person name="Submissions S."/>
        </authorList>
    </citation>
    <scope>NUCLEOTIDE SEQUENCE [LARGE SCALE GENOMIC DNA]</scope>
    <source>
        <strain evidence="3">DSM 44544</strain>
    </source>
</reference>
<keyword evidence="3" id="KW-1185">Reference proteome</keyword>
<proteinExistence type="predicted"/>
<evidence type="ECO:0000313" key="2">
    <source>
        <dbReference type="EMBL" id="SEB47512.1"/>
    </source>
</evidence>
<dbReference type="Proteomes" id="UP000199622">
    <property type="component" value="Unassembled WGS sequence"/>
</dbReference>
<feature type="compositionally biased region" description="Polar residues" evidence="1">
    <location>
        <begin position="91"/>
        <end position="101"/>
    </location>
</feature>
<accession>A0A1H4JPH0</accession>
<dbReference type="AlphaFoldDB" id="A0A1H4JPH0"/>
<dbReference type="STRING" id="208445.SAMN04489727_2041"/>
<evidence type="ECO:0000313" key="3">
    <source>
        <dbReference type="Proteomes" id="UP000199622"/>
    </source>
</evidence>
<name>A0A1H4JPH0_9PSEU</name>
<gene>
    <name evidence="2" type="ORF">SAMN04489727_2041</name>
</gene>
<feature type="region of interest" description="Disordered" evidence="1">
    <location>
        <begin position="76"/>
        <end position="113"/>
    </location>
</feature>
<feature type="region of interest" description="Disordered" evidence="1">
    <location>
        <begin position="1"/>
        <end position="64"/>
    </location>
</feature>
<organism evidence="2 3">
    <name type="scientific">Amycolatopsis tolypomycina</name>
    <dbReference type="NCBI Taxonomy" id="208445"/>
    <lineage>
        <taxon>Bacteria</taxon>
        <taxon>Bacillati</taxon>
        <taxon>Actinomycetota</taxon>
        <taxon>Actinomycetes</taxon>
        <taxon>Pseudonocardiales</taxon>
        <taxon>Pseudonocardiaceae</taxon>
        <taxon>Amycolatopsis</taxon>
    </lineage>
</organism>
<evidence type="ECO:0000256" key="1">
    <source>
        <dbReference type="SAM" id="MobiDB-lite"/>
    </source>
</evidence>
<feature type="compositionally biased region" description="Polar residues" evidence="1">
    <location>
        <begin position="229"/>
        <end position="247"/>
    </location>
</feature>